<keyword evidence="12" id="KW-1185">Reference proteome</keyword>
<dbReference type="PROSITE" id="PS00107">
    <property type="entry name" value="PROTEIN_KINASE_ATP"/>
    <property type="match status" value="1"/>
</dbReference>
<evidence type="ECO:0000256" key="3">
    <source>
        <dbReference type="ARBA" id="ARBA00022679"/>
    </source>
</evidence>
<dbReference type="KEGG" id="rlc:K227x_10540"/>
<proteinExistence type="predicted"/>
<dbReference type="FunFam" id="1.10.510.10:FF:000021">
    <property type="entry name" value="Serine/threonine protein kinase"/>
    <property type="match status" value="1"/>
</dbReference>
<dbReference type="PANTHER" id="PTHR43289:SF6">
    <property type="entry name" value="SERINE_THREONINE-PROTEIN KINASE NEKL-3"/>
    <property type="match status" value="1"/>
</dbReference>
<feature type="compositionally biased region" description="Low complexity" evidence="8">
    <location>
        <begin position="485"/>
        <end position="496"/>
    </location>
</feature>
<feature type="region of interest" description="Disordered" evidence="8">
    <location>
        <begin position="441"/>
        <end position="501"/>
    </location>
</feature>
<keyword evidence="2" id="KW-0723">Serine/threonine-protein kinase</keyword>
<keyword evidence="9" id="KW-0812">Transmembrane</keyword>
<dbReference type="PROSITE" id="PS00108">
    <property type="entry name" value="PROTEIN_KINASE_ST"/>
    <property type="match status" value="1"/>
</dbReference>
<feature type="transmembrane region" description="Helical" evidence="9">
    <location>
        <begin position="507"/>
        <end position="528"/>
    </location>
</feature>
<organism evidence="11 12">
    <name type="scientific">Rubripirellula lacrimiformis</name>
    <dbReference type="NCBI Taxonomy" id="1930273"/>
    <lineage>
        <taxon>Bacteria</taxon>
        <taxon>Pseudomonadati</taxon>
        <taxon>Planctomycetota</taxon>
        <taxon>Planctomycetia</taxon>
        <taxon>Pirellulales</taxon>
        <taxon>Pirellulaceae</taxon>
        <taxon>Rubripirellula</taxon>
    </lineage>
</organism>
<evidence type="ECO:0000256" key="1">
    <source>
        <dbReference type="ARBA" id="ARBA00012513"/>
    </source>
</evidence>
<dbReference type="InterPro" id="IPR008271">
    <property type="entry name" value="Ser/Thr_kinase_AS"/>
</dbReference>
<dbReference type="EMBL" id="CP036525">
    <property type="protein sequence ID" value="QDT02676.1"/>
    <property type="molecule type" value="Genomic_DNA"/>
</dbReference>
<feature type="binding site" evidence="7">
    <location>
        <position position="108"/>
    </location>
    <ligand>
        <name>ATP</name>
        <dbReference type="ChEBI" id="CHEBI:30616"/>
    </ligand>
</feature>
<dbReference type="PROSITE" id="PS50011">
    <property type="entry name" value="PROTEIN_KINASE_DOM"/>
    <property type="match status" value="1"/>
</dbReference>
<evidence type="ECO:0000256" key="8">
    <source>
        <dbReference type="SAM" id="MobiDB-lite"/>
    </source>
</evidence>
<dbReference type="InterPro" id="IPR017441">
    <property type="entry name" value="Protein_kinase_ATP_BS"/>
</dbReference>
<evidence type="ECO:0000256" key="4">
    <source>
        <dbReference type="ARBA" id="ARBA00022741"/>
    </source>
</evidence>
<dbReference type="SUPFAM" id="SSF56112">
    <property type="entry name" value="Protein kinase-like (PK-like)"/>
    <property type="match status" value="1"/>
</dbReference>
<dbReference type="GO" id="GO:0004674">
    <property type="term" value="F:protein serine/threonine kinase activity"/>
    <property type="evidence" value="ECO:0007669"/>
    <property type="project" value="UniProtKB-KW"/>
</dbReference>
<gene>
    <name evidence="11" type="primary">prkC_4</name>
    <name evidence="11" type="ORF">K227x_10540</name>
</gene>
<reference evidence="11 12" key="1">
    <citation type="submission" date="2019-02" db="EMBL/GenBank/DDBJ databases">
        <title>Deep-cultivation of Planctomycetes and their phenomic and genomic characterization uncovers novel biology.</title>
        <authorList>
            <person name="Wiegand S."/>
            <person name="Jogler M."/>
            <person name="Boedeker C."/>
            <person name="Pinto D."/>
            <person name="Vollmers J."/>
            <person name="Rivas-Marin E."/>
            <person name="Kohn T."/>
            <person name="Peeters S.H."/>
            <person name="Heuer A."/>
            <person name="Rast P."/>
            <person name="Oberbeckmann S."/>
            <person name="Bunk B."/>
            <person name="Jeske O."/>
            <person name="Meyerdierks A."/>
            <person name="Storesund J.E."/>
            <person name="Kallscheuer N."/>
            <person name="Luecker S."/>
            <person name="Lage O.M."/>
            <person name="Pohl T."/>
            <person name="Merkel B.J."/>
            <person name="Hornburger P."/>
            <person name="Mueller R.-W."/>
            <person name="Bruemmer F."/>
            <person name="Labrenz M."/>
            <person name="Spormann A.M."/>
            <person name="Op den Camp H."/>
            <person name="Overmann J."/>
            <person name="Amann R."/>
            <person name="Jetten M.S.M."/>
            <person name="Mascher T."/>
            <person name="Medema M.H."/>
            <person name="Devos D.P."/>
            <person name="Kaster A.-K."/>
            <person name="Ovreas L."/>
            <person name="Rohde M."/>
            <person name="Galperin M.Y."/>
            <person name="Jogler C."/>
        </authorList>
    </citation>
    <scope>NUCLEOTIDE SEQUENCE [LARGE SCALE GENOMIC DNA]</scope>
    <source>
        <strain evidence="11 12">K22_7</strain>
    </source>
</reference>
<dbReference type="InterPro" id="IPR000719">
    <property type="entry name" value="Prot_kinase_dom"/>
</dbReference>
<accession>A0A517N6B2</accession>
<keyword evidence="9" id="KW-0472">Membrane</keyword>
<keyword evidence="6 7" id="KW-0067">ATP-binding</keyword>
<dbReference type="Gene3D" id="1.10.510.10">
    <property type="entry name" value="Transferase(Phosphotransferase) domain 1"/>
    <property type="match status" value="1"/>
</dbReference>
<dbReference type="CDD" id="cd14014">
    <property type="entry name" value="STKc_PknB_like"/>
    <property type="match status" value="1"/>
</dbReference>
<evidence type="ECO:0000313" key="11">
    <source>
        <dbReference type="EMBL" id="QDT02676.1"/>
    </source>
</evidence>
<keyword evidence="5 11" id="KW-0418">Kinase</keyword>
<evidence type="ECO:0000256" key="9">
    <source>
        <dbReference type="SAM" id="Phobius"/>
    </source>
</evidence>
<feature type="compositionally biased region" description="Low complexity" evidence="8">
    <location>
        <begin position="458"/>
        <end position="469"/>
    </location>
</feature>
<dbReference type="Pfam" id="PF00069">
    <property type="entry name" value="Pkinase"/>
    <property type="match status" value="1"/>
</dbReference>
<dbReference type="PANTHER" id="PTHR43289">
    <property type="entry name" value="MITOGEN-ACTIVATED PROTEIN KINASE KINASE KINASE 20-RELATED"/>
    <property type="match status" value="1"/>
</dbReference>
<dbReference type="GO" id="GO:0005524">
    <property type="term" value="F:ATP binding"/>
    <property type="evidence" value="ECO:0007669"/>
    <property type="project" value="UniProtKB-UniRule"/>
</dbReference>
<evidence type="ECO:0000256" key="2">
    <source>
        <dbReference type="ARBA" id="ARBA00022527"/>
    </source>
</evidence>
<keyword evidence="9" id="KW-1133">Transmembrane helix</keyword>
<dbReference type="AlphaFoldDB" id="A0A517N6B2"/>
<dbReference type="Gene3D" id="3.30.200.20">
    <property type="entry name" value="Phosphorylase Kinase, domain 1"/>
    <property type="match status" value="1"/>
</dbReference>
<evidence type="ECO:0000256" key="6">
    <source>
        <dbReference type="ARBA" id="ARBA00022840"/>
    </source>
</evidence>
<protein>
    <recommendedName>
        <fullName evidence="1">non-specific serine/threonine protein kinase</fullName>
        <ecNumber evidence="1">2.7.11.1</ecNumber>
    </recommendedName>
</protein>
<dbReference type="EC" id="2.7.11.1" evidence="1"/>
<dbReference type="SMART" id="SM00220">
    <property type="entry name" value="S_TKc"/>
    <property type="match status" value="1"/>
</dbReference>
<evidence type="ECO:0000256" key="5">
    <source>
        <dbReference type="ARBA" id="ARBA00022777"/>
    </source>
</evidence>
<dbReference type="OrthoDB" id="6111975at2"/>
<keyword evidence="4 7" id="KW-0547">Nucleotide-binding</keyword>
<evidence type="ECO:0000313" key="12">
    <source>
        <dbReference type="Proteomes" id="UP000318538"/>
    </source>
</evidence>
<name>A0A517N6B2_9BACT</name>
<evidence type="ECO:0000259" key="10">
    <source>
        <dbReference type="PROSITE" id="PS50011"/>
    </source>
</evidence>
<dbReference type="InterPro" id="IPR011009">
    <property type="entry name" value="Kinase-like_dom_sf"/>
</dbReference>
<keyword evidence="3 11" id="KW-0808">Transferase</keyword>
<dbReference type="Proteomes" id="UP000318538">
    <property type="component" value="Chromosome"/>
</dbReference>
<sequence>MSQQQLTSQRFLEIVAKSGLVDSKATDRLIAKVREKLEGGLPSSPKKLAGLFKKEGLLTAWHIEKLLAGKYKGFFLGKYKLLGHLGTGGMSSVYVAEHIQMGDKRAIKVLPKSRVKDATYLARFQLEAKAIASLNHPNIVMAYDIDNVDDVHYIVMEYVDGLDLHQLVKRDGAMGFAFAAQITAQAARGLEHAHSKGVIHRDVKPANLLIDPEGKVRLLDMGLALVAAGDDESLTVANNENVLGTADYLAPEQALNSHGVDHRADIYGLGCTLYYLLTGKPPFSDGTLAQRIAKHQTEMPTPVRQIRPDCPGELEGICTKMIQKDPKYRYQSAGDVAEVLEKFAVAVPEKVRIAAGIAQRANLDGSGSSSISLEDLERSGIGNGDTITNKNDDTLAAARSELLRGKGLSASDSGRLVNVNQRPDLIDGSFLDLQLESGYRPDSRVGARTGSRSGGAGSSRSGGSKSGARPLDSSNSDVHQDRGFGDPSRSSSGRRPNLAGKSGMDPMLVGALVTALFIIALAIGFFLARVTS</sequence>
<evidence type="ECO:0000256" key="7">
    <source>
        <dbReference type="PROSITE-ProRule" id="PRU10141"/>
    </source>
</evidence>
<feature type="domain" description="Protein kinase" evidence="10">
    <location>
        <begin position="79"/>
        <end position="344"/>
    </location>
</feature>